<dbReference type="SUPFAM" id="SSF51445">
    <property type="entry name" value="(Trans)glycosidases"/>
    <property type="match status" value="1"/>
</dbReference>
<proteinExistence type="predicted"/>
<organism evidence="2">
    <name type="scientific">gut metagenome</name>
    <dbReference type="NCBI Taxonomy" id="749906"/>
    <lineage>
        <taxon>unclassified sequences</taxon>
        <taxon>metagenomes</taxon>
        <taxon>organismal metagenomes</taxon>
    </lineage>
</organism>
<feature type="domain" description="BIG2" evidence="1">
    <location>
        <begin position="1085"/>
        <end position="1163"/>
    </location>
</feature>
<comment type="caution">
    <text evidence="2">The sequence shown here is derived from an EMBL/GenBank/DDBJ whole genome shotgun (WGS) entry which is preliminary data.</text>
</comment>
<dbReference type="InterPro" id="IPR003343">
    <property type="entry name" value="Big_2"/>
</dbReference>
<protein>
    <submittedName>
        <fullName evidence="2">Enterotoxin</fullName>
    </submittedName>
</protein>
<dbReference type="EMBL" id="AMCI01004301">
    <property type="protein sequence ID" value="EJW98361.1"/>
    <property type="molecule type" value="Genomic_DNA"/>
</dbReference>
<dbReference type="Pfam" id="PF02368">
    <property type="entry name" value="Big_2"/>
    <property type="match status" value="1"/>
</dbReference>
<gene>
    <name evidence="2" type="ORF">EVA_13536</name>
</gene>
<evidence type="ECO:0000259" key="1">
    <source>
        <dbReference type="SMART" id="SM00635"/>
    </source>
</evidence>
<dbReference type="SUPFAM" id="SSF49373">
    <property type="entry name" value="Invasin/intimin cell-adhesion fragments"/>
    <property type="match status" value="1"/>
</dbReference>
<name>J9FTR8_9ZZZZ</name>
<dbReference type="InterPro" id="IPR008964">
    <property type="entry name" value="Invasin/intimin_cell_adhesion"/>
</dbReference>
<sequence>MQLWADKVQVSTTEPNAQAKPEHLYTMQNGNGLYANATTAPTQTEENRGLFAFYAVPDKADAYYVYSHSAKKWLTYTQAGSYNNGINFVKMSDTKVENAYFKVSNYAGDNYELQPYTSSGTNDKYLNWFSGTSQNPLDGTTTLGLWKDGGATDGGSRYTFTEVSLKSYTYTISAPEGVKVTIGGKEYTNGKTYTQEGSLKKDNVSVNVAANQFAAISIDDVKGTINVQVVTIPEQADKELYTNAVLYPQQQETVGVATIETKDNVYTLSNKVLAASFMKVGDALFFAGSKAMDLQAGTEPFTVAFGNGDNVPASAMTLKSVQTADLKPVENAVGGAEHYNGKAIVANYEYKYKDSLVQIVWRAVLRDGSHYLRTEMELKGVNNVDMFNIIPMIYNVDTKKAGSTPAAIGNTRGQVLVSNKIFAGIETPTGYNTVGGATGDEDKWTLEQTLDPVNLTKDSWKQVPQDKIPNRVIEAIGKNFPNIMAHEIENVTLKKNQKVEILVKYKAGANRLNLGGVDLLDGSKNISASDYHSAFTGNAHSNNTFTFIAPNDGTFSLRLFAENATEPITASCDVTTKVYTPKEGAIVTADIVGMQGRWSRNTTLEAGETWKVSSVVGLIAQDGKQAETDLTKTQKRRSVLAYSERERAVPWRAYAMYNCWYELNINRNNDPDPTKNFVSKQMEDVVSHWKKDMYDRYGIAPVSFVIDDGWDNYGTWTFHAGFPNEMRDFSKIAAEMNAGVGAWLGPVGGYGQSGNYRRQYWKDKGGMQLSNPAYYKVFKDAAKNLTQNQGDFTYFKFDGISAQFSATGPDAGDTGNENAEGIIRLERYVREELKRDIFFNTSVGTWASPFWYRYTDATWRQEGDYGEIGDNKIDREKWITYRDNLVHQNYVTNSPLCPINTIMTHGFILTKYGAVSKNMDYEAVLRELRCAFVCGSGMVELYNDYPLMNSINKGQLWADLAECISWQKRNADVLPDAHWVGGDPWTGSKSEVYGWAAWNGKKSTLALRNGANEAQTYKFTLREALNIPANVTGKIVLRKSFGVQDALEGLTEGQAIDIDQQLTVKLPASSLFSYDGLDASVTPQTVTSINLTPETAEKTVEVGKNTVIKAAVAPTEASFPALVWTSSDENVATVRGGLVQAKKEGKVTITATAIDGSEVKSTIELTVTPKVQEPYAVNFDKTALNTHGSHELKAVKLTANHDETTAKEIKLTGKKSYYDFTEAPEGQFSCKAGDVLKVDFTQGGKWMNAYAFIDLDNDKQFSFNEGQTDQTGTDVMTFSFYSGNFNDDSKGVNSAGEELTSNNRNTIDCPEFTAPMQAGKYRIRFKYDWNSVDPGGQLAADGTPTGANGILANGGAIVDAILEVTGAQTRIEGVTTETSKDVIYDLSGRRLNETPAKGVYIKNNKKYVK</sequence>
<accession>J9FTR8</accession>
<dbReference type="InterPro" id="IPR017853">
    <property type="entry name" value="GH"/>
</dbReference>
<evidence type="ECO:0000313" key="2">
    <source>
        <dbReference type="EMBL" id="EJW98361.1"/>
    </source>
</evidence>
<dbReference type="Gene3D" id="2.60.40.1080">
    <property type="match status" value="1"/>
</dbReference>
<reference evidence="2" key="1">
    <citation type="journal article" date="2012" name="PLoS ONE">
        <title>Gene sets for utilization of primary and secondary nutrition supplies in the distal gut of endangered iberian lynx.</title>
        <authorList>
            <person name="Alcaide M."/>
            <person name="Messina E."/>
            <person name="Richter M."/>
            <person name="Bargiela R."/>
            <person name="Peplies J."/>
            <person name="Huws S.A."/>
            <person name="Newbold C.J."/>
            <person name="Golyshin P.N."/>
            <person name="Simon M.A."/>
            <person name="Lopez G."/>
            <person name="Yakimov M.M."/>
            <person name="Ferrer M."/>
        </authorList>
    </citation>
    <scope>NUCLEOTIDE SEQUENCE</scope>
</reference>
<dbReference type="SMART" id="SM00635">
    <property type="entry name" value="BID_2"/>
    <property type="match status" value="1"/>
</dbReference>